<dbReference type="PANTHER" id="PTHR11959">
    <property type="entry name" value="4-HYDROXYPHENYLPYRUVATE DIOXYGENASE"/>
    <property type="match status" value="1"/>
</dbReference>
<evidence type="ECO:0000256" key="1">
    <source>
        <dbReference type="ARBA" id="ARBA00001962"/>
    </source>
</evidence>
<dbReference type="GO" id="GO:0046872">
    <property type="term" value="F:metal ion binding"/>
    <property type="evidence" value="ECO:0007669"/>
    <property type="project" value="UniProtKB-KW"/>
</dbReference>
<evidence type="ECO:0000256" key="7">
    <source>
        <dbReference type="ARBA" id="ARBA00022878"/>
    </source>
</evidence>
<evidence type="ECO:0000256" key="8">
    <source>
        <dbReference type="ARBA" id="ARBA00023004"/>
    </source>
</evidence>
<proteinExistence type="inferred from homology"/>
<evidence type="ECO:0000313" key="12">
    <source>
        <dbReference type="Proteomes" id="UP001515480"/>
    </source>
</evidence>
<comment type="pathway">
    <text evidence="2">Amino-acid degradation; L-phenylalanine degradation; acetoacetate and fumarate from L-phenylalanine: step 3/6.</text>
</comment>
<dbReference type="InterPro" id="IPR029068">
    <property type="entry name" value="Glyas_Bleomycin-R_OHBP_Dase"/>
</dbReference>
<evidence type="ECO:0000259" key="10">
    <source>
        <dbReference type="PROSITE" id="PS51819"/>
    </source>
</evidence>
<dbReference type="PANTHER" id="PTHR11959:SF1">
    <property type="entry name" value="4-HYDROXYPHENYLPYRUVATE DIOXYGENASE"/>
    <property type="match status" value="1"/>
</dbReference>
<comment type="caution">
    <text evidence="11">The sequence shown here is derived from an EMBL/GenBank/DDBJ whole genome shotgun (WGS) entry which is preliminary data.</text>
</comment>
<comment type="cofactor">
    <cofactor evidence="1">
        <name>Fe cation</name>
        <dbReference type="ChEBI" id="CHEBI:24875"/>
    </cofactor>
</comment>
<dbReference type="EMBL" id="JBGBPQ010000006">
    <property type="protein sequence ID" value="KAL1522749.1"/>
    <property type="molecule type" value="Genomic_DNA"/>
</dbReference>
<dbReference type="CDD" id="cd08342">
    <property type="entry name" value="HPPD_N_like"/>
    <property type="match status" value="1"/>
</dbReference>
<evidence type="ECO:0000256" key="5">
    <source>
        <dbReference type="ARBA" id="ARBA00022723"/>
    </source>
</evidence>
<evidence type="ECO:0000256" key="4">
    <source>
        <dbReference type="ARBA" id="ARBA00013222"/>
    </source>
</evidence>
<dbReference type="Gene3D" id="3.10.180.10">
    <property type="entry name" value="2,3-Dihydroxybiphenyl 1,2-Dioxygenase, domain 1"/>
    <property type="match status" value="2"/>
</dbReference>
<evidence type="ECO:0000256" key="2">
    <source>
        <dbReference type="ARBA" id="ARBA00005162"/>
    </source>
</evidence>
<dbReference type="NCBIfam" id="TIGR01263">
    <property type="entry name" value="4HPPD"/>
    <property type="match status" value="1"/>
</dbReference>
<dbReference type="FunFam" id="3.10.180.10:FF:000013">
    <property type="entry name" value="4-hydroxyphenylpyruvate dioxygenase"/>
    <property type="match status" value="1"/>
</dbReference>
<evidence type="ECO:0000256" key="9">
    <source>
        <dbReference type="ARBA" id="ARBA00023232"/>
    </source>
</evidence>
<reference evidence="11 12" key="1">
    <citation type="journal article" date="2024" name="Science">
        <title>Giant polyketide synthase enzymes in the biosynthesis of giant marine polyether toxins.</title>
        <authorList>
            <person name="Fallon T.R."/>
            <person name="Shende V.V."/>
            <person name="Wierzbicki I.H."/>
            <person name="Pendleton A.L."/>
            <person name="Watervoot N.F."/>
            <person name="Auber R.P."/>
            <person name="Gonzalez D.J."/>
            <person name="Wisecaver J.H."/>
            <person name="Moore B.S."/>
        </authorList>
    </citation>
    <scope>NUCLEOTIDE SEQUENCE [LARGE SCALE GENOMIC DNA]</scope>
    <source>
        <strain evidence="11 12">12B1</strain>
    </source>
</reference>
<dbReference type="InterPro" id="IPR041736">
    <property type="entry name" value="4OHPhenylPyrv_dOase_N"/>
</dbReference>
<dbReference type="GO" id="GO:0003868">
    <property type="term" value="F:4-hydroxyphenylpyruvate dioxygenase activity"/>
    <property type="evidence" value="ECO:0007669"/>
    <property type="project" value="UniProtKB-EC"/>
</dbReference>
<dbReference type="PROSITE" id="PS51819">
    <property type="entry name" value="VOC"/>
    <property type="match status" value="2"/>
</dbReference>
<evidence type="ECO:0000313" key="11">
    <source>
        <dbReference type="EMBL" id="KAL1522749.1"/>
    </source>
</evidence>
<evidence type="ECO:0000256" key="3">
    <source>
        <dbReference type="ARBA" id="ARBA00005877"/>
    </source>
</evidence>
<keyword evidence="7" id="KW-0828">Tyrosine catabolism</keyword>
<dbReference type="CDD" id="cd07250">
    <property type="entry name" value="HPPD_C_like"/>
    <property type="match status" value="1"/>
</dbReference>
<evidence type="ECO:0000256" key="6">
    <source>
        <dbReference type="ARBA" id="ARBA00022737"/>
    </source>
</evidence>
<dbReference type="SUPFAM" id="SSF54593">
    <property type="entry name" value="Glyoxalase/Bleomycin resistance protein/Dihydroxybiphenyl dioxygenase"/>
    <property type="match status" value="1"/>
</dbReference>
<keyword evidence="12" id="KW-1185">Reference proteome</keyword>
<name>A0AB34JLC0_PRYPA</name>
<keyword evidence="5" id="KW-0479">Metal-binding</keyword>
<comment type="similarity">
    <text evidence="3">Belongs to the 4HPPD family.</text>
</comment>
<protein>
    <recommendedName>
        <fullName evidence="4">4-hydroxyphenylpyruvate dioxygenase</fullName>
        <ecNumber evidence="4">1.13.11.27</ecNumber>
    </recommendedName>
</protein>
<dbReference type="EC" id="1.13.11.27" evidence="4"/>
<accession>A0AB34JLC0</accession>
<sequence length="502" mass="54545">MFPGGFPSALASYSRSPGWCYHRRPAAAALSSAMLCLVAACSLLWTPIAAVALHPSMARRSSSVNSRQVPMSAAETLVGYDEFVRTNPMTDRFHVKSFHHVELYCADASSAAGRFAHALGLRAVARSDGSTGNQACTSLCMQSGDVRMVFTAPNVPVERDADACQTPGFDRATALSFLEKHGGLAVRAVCMEVDDAAFAFARCVEGGGTPVLEPRWMTDSRAHENEETPRAGCTVAEVQLYGDVVLRLLSFDDGYSGAHLPGYAQLPVPSSSVEGRYGITRFDHIVGNVWELMPSIRRLKAMTGFHEFAEFTAEDVGTVDSGLNSMVLACNSELVLLPLNEPTYGTRRRSQIETYLIANGGEGVQHIALKTDDIFSTVAAMRSATPTGGFCMMDPPSDDYYTELPARIGDALEPWQFEKAQELGLLVDRDDQGILIQVFTRPVGDRPTLFLEIIQRVGCMVPSDNESQEHLVQKPGCGGFGKGNFKELFKSVELFERSLDGE</sequence>
<dbReference type="InterPro" id="IPR037523">
    <property type="entry name" value="VOC_core"/>
</dbReference>
<keyword evidence="6" id="KW-0677">Repeat</keyword>
<dbReference type="AlphaFoldDB" id="A0AB34JLC0"/>
<dbReference type="InterPro" id="IPR041735">
    <property type="entry name" value="4OHPhenylPyrv_dOase_C"/>
</dbReference>
<feature type="domain" description="VOC" evidence="10">
    <location>
        <begin position="281"/>
        <end position="441"/>
    </location>
</feature>
<dbReference type="GO" id="GO:0006559">
    <property type="term" value="P:L-phenylalanine catabolic process"/>
    <property type="evidence" value="ECO:0007669"/>
    <property type="project" value="UniProtKB-KW"/>
</dbReference>
<organism evidence="11 12">
    <name type="scientific">Prymnesium parvum</name>
    <name type="common">Toxic golden alga</name>
    <dbReference type="NCBI Taxonomy" id="97485"/>
    <lineage>
        <taxon>Eukaryota</taxon>
        <taxon>Haptista</taxon>
        <taxon>Haptophyta</taxon>
        <taxon>Prymnesiophyceae</taxon>
        <taxon>Prymnesiales</taxon>
        <taxon>Prymnesiaceae</taxon>
        <taxon>Prymnesium</taxon>
    </lineage>
</organism>
<dbReference type="GO" id="GO:0006572">
    <property type="term" value="P:L-tyrosine catabolic process"/>
    <property type="evidence" value="ECO:0007669"/>
    <property type="project" value="UniProtKB-KW"/>
</dbReference>
<keyword evidence="8" id="KW-0408">Iron</keyword>
<keyword evidence="9" id="KW-0585">Phenylalanine catabolism</keyword>
<dbReference type="InterPro" id="IPR005956">
    <property type="entry name" value="4OHPhenylPyrv_dOase"/>
</dbReference>
<gene>
    <name evidence="11" type="ORF">AB1Y20_017722</name>
</gene>
<feature type="domain" description="VOC" evidence="10">
    <location>
        <begin position="97"/>
        <end position="251"/>
    </location>
</feature>
<dbReference type="Proteomes" id="UP001515480">
    <property type="component" value="Unassembled WGS sequence"/>
</dbReference>